<dbReference type="Gene3D" id="1.10.760.10">
    <property type="entry name" value="Cytochrome c-like domain"/>
    <property type="match status" value="2"/>
</dbReference>
<dbReference type="GO" id="GO:0009055">
    <property type="term" value="F:electron transfer activity"/>
    <property type="evidence" value="ECO:0007669"/>
    <property type="project" value="InterPro"/>
</dbReference>
<keyword evidence="2" id="KW-0813">Transport</keyword>
<evidence type="ECO:0000256" key="5">
    <source>
        <dbReference type="ARBA" id="ARBA00022764"/>
    </source>
</evidence>
<feature type="signal peptide" evidence="10">
    <location>
        <begin position="1"/>
        <end position="34"/>
    </location>
</feature>
<keyword evidence="13" id="KW-1185">Reference proteome</keyword>
<dbReference type="GO" id="GO:0020037">
    <property type="term" value="F:heme binding"/>
    <property type="evidence" value="ECO:0007669"/>
    <property type="project" value="InterPro"/>
</dbReference>
<accession>A0A395JJD0</accession>
<feature type="binding site" description="axial binding residue" evidence="9">
    <location>
        <position position="52"/>
    </location>
    <ligand>
        <name>heme c</name>
        <dbReference type="ChEBI" id="CHEBI:61717"/>
        <label>1</label>
    </ligand>
    <ligandPart>
        <name>Fe</name>
        <dbReference type="ChEBI" id="CHEBI:18248"/>
    </ligandPart>
</feature>
<dbReference type="PROSITE" id="PS51007">
    <property type="entry name" value="CYTC"/>
    <property type="match status" value="2"/>
</dbReference>
<dbReference type="InterPro" id="IPR009056">
    <property type="entry name" value="Cyt_c-like_dom"/>
</dbReference>
<reference evidence="12 13" key="1">
    <citation type="submission" date="2018-06" db="EMBL/GenBank/DDBJ databases">
        <title>Genomic Encyclopedia of Type Strains, Phase IV (KMG-IV): sequencing the most valuable type-strain genomes for metagenomic binning, comparative biology and taxonomic classification.</title>
        <authorList>
            <person name="Goeker M."/>
        </authorList>
    </citation>
    <scope>NUCLEOTIDE SEQUENCE [LARGE SCALE GENOMIC DNA]</scope>
    <source>
        <strain evidence="12 13">DSM 24032</strain>
    </source>
</reference>
<sequence>MRHLFLCYCNSIRTARVGGLLVLAFSTLLQTSLAASSETGATLYQTSCQSCHGPDARGKEVLNSPALAGQSAAYLVRQLEHFSKGIRGGDGSDALAKQMRAISLSMTQDQDRQDLAEYLESLPAGAVTPIAGDTDLGYKLYQASCGGCHGGDAQGNELLNSPRLAGLSASYLTRQYQHFLDGTRGSDRSDKFGRQMKMIAATLKDRAQVEAVIAYISSIQP</sequence>
<feature type="domain" description="Cytochrome c" evidence="11">
    <location>
        <begin position="35"/>
        <end position="123"/>
    </location>
</feature>
<name>A0A395JJD0_9GAMM</name>
<comment type="caution">
    <text evidence="12">The sequence shown here is derived from an EMBL/GenBank/DDBJ whole genome shotgun (WGS) entry which is preliminary data.</text>
</comment>
<keyword evidence="5" id="KW-0574">Periplasm</keyword>
<dbReference type="InterPro" id="IPR024167">
    <property type="entry name" value="Cytochrome_c4-like"/>
</dbReference>
<dbReference type="EMBL" id="QNRT01000005">
    <property type="protein sequence ID" value="RBP48784.1"/>
    <property type="molecule type" value="Genomic_DNA"/>
</dbReference>
<feature type="binding site" description="covalent" evidence="8">
    <location>
        <position position="48"/>
    </location>
    <ligand>
        <name>heme c</name>
        <dbReference type="ChEBI" id="CHEBI:61717"/>
        <label>1</label>
    </ligand>
</feature>
<evidence type="ECO:0000256" key="4">
    <source>
        <dbReference type="ARBA" id="ARBA00022723"/>
    </source>
</evidence>
<dbReference type="Pfam" id="PF00034">
    <property type="entry name" value="Cytochrom_C"/>
    <property type="match status" value="2"/>
</dbReference>
<dbReference type="AlphaFoldDB" id="A0A395JJD0"/>
<evidence type="ECO:0000313" key="13">
    <source>
        <dbReference type="Proteomes" id="UP000253083"/>
    </source>
</evidence>
<feature type="binding site" description="axial binding residue" evidence="9">
    <location>
        <position position="196"/>
    </location>
    <ligand>
        <name>heme c</name>
        <dbReference type="ChEBI" id="CHEBI:61717"/>
        <label>2</label>
    </ligand>
    <ligandPart>
        <name>Fe</name>
        <dbReference type="ChEBI" id="CHEBI:18248"/>
    </ligandPart>
</feature>
<dbReference type="PANTHER" id="PTHR33751:SF9">
    <property type="entry name" value="CYTOCHROME C4"/>
    <property type="match status" value="1"/>
</dbReference>
<evidence type="ECO:0000256" key="6">
    <source>
        <dbReference type="ARBA" id="ARBA00022982"/>
    </source>
</evidence>
<dbReference type="InParanoid" id="A0A395JJD0"/>
<dbReference type="InterPro" id="IPR050597">
    <property type="entry name" value="Cytochrome_c_Oxidase_Subunit"/>
</dbReference>
<keyword evidence="4 9" id="KW-0479">Metal-binding</keyword>
<evidence type="ECO:0000256" key="8">
    <source>
        <dbReference type="PIRSR" id="PIRSR000005-1"/>
    </source>
</evidence>
<evidence type="ECO:0000256" key="10">
    <source>
        <dbReference type="SAM" id="SignalP"/>
    </source>
</evidence>
<dbReference type="GO" id="GO:0042597">
    <property type="term" value="C:periplasmic space"/>
    <property type="evidence" value="ECO:0007669"/>
    <property type="project" value="UniProtKB-SubCell"/>
</dbReference>
<feature type="domain" description="Cytochrome c" evidence="11">
    <location>
        <begin position="132"/>
        <end position="220"/>
    </location>
</feature>
<organism evidence="12 13">
    <name type="scientific">Arenicella xantha</name>
    <dbReference type="NCBI Taxonomy" id="644221"/>
    <lineage>
        <taxon>Bacteria</taxon>
        <taxon>Pseudomonadati</taxon>
        <taxon>Pseudomonadota</taxon>
        <taxon>Gammaproteobacteria</taxon>
        <taxon>Arenicellales</taxon>
        <taxon>Arenicellaceae</taxon>
        <taxon>Arenicella</taxon>
    </lineage>
</organism>
<evidence type="ECO:0000256" key="9">
    <source>
        <dbReference type="PIRSR" id="PIRSR000005-2"/>
    </source>
</evidence>
<protein>
    <submittedName>
        <fullName evidence="12">Cytochrome c553</fullName>
    </submittedName>
</protein>
<evidence type="ECO:0000313" key="12">
    <source>
        <dbReference type="EMBL" id="RBP48784.1"/>
    </source>
</evidence>
<dbReference type="Proteomes" id="UP000253083">
    <property type="component" value="Unassembled WGS sequence"/>
</dbReference>
<comment type="PTM">
    <text evidence="8">Binds 2 heme c groups covalently per subunit.</text>
</comment>
<comment type="subcellular location">
    <subcellularLocation>
        <location evidence="1">Periplasm</location>
    </subcellularLocation>
</comment>
<keyword evidence="6" id="KW-0249">Electron transport</keyword>
<keyword evidence="10" id="KW-0732">Signal</keyword>
<gene>
    <name evidence="12" type="ORF">DFR28_105123</name>
</gene>
<feature type="binding site" description="covalent" evidence="8">
    <location>
        <position position="51"/>
    </location>
    <ligand>
        <name>heme c</name>
        <dbReference type="ChEBI" id="CHEBI:61717"/>
        <label>1</label>
    </ligand>
</feature>
<feature type="binding site" description="covalent" evidence="8">
    <location>
        <position position="148"/>
    </location>
    <ligand>
        <name>heme c</name>
        <dbReference type="ChEBI" id="CHEBI:61717"/>
        <label>2</label>
    </ligand>
</feature>
<evidence type="ECO:0000256" key="3">
    <source>
        <dbReference type="ARBA" id="ARBA00022617"/>
    </source>
</evidence>
<evidence type="ECO:0000256" key="2">
    <source>
        <dbReference type="ARBA" id="ARBA00022448"/>
    </source>
</evidence>
<keyword evidence="3 8" id="KW-0349">Heme</keyword>
<feature type="binding site" description="axial binding residue" evidence="9">
    <location>
        <position position="149"/>
    </location>
    <ligand>
        <name>heme c</name>
        <dbReference type="ChEBI" id="CHEBI:61717"/>
        <label>2</label>
    </ligand>
    <ligandPart>
        <name>Fe</name>
        <dbReference type="ChEBI" id="CHEBI:18248"/>
    </ligandPart>
</feature>
<evidence type="ECO:0000256" key="7">
    <source>
        <dbReference type="ARBA" id="ARBA00023004"/>
    </source>
</evidence>
<dbReference type="InterPro" id="IPR036909">
    <property type="entry name" value="Cyt_c-like_dom_sf"/>
</dbReference>
<proteinExistence type="predicted"/>
<feature type="binding site" description="covalent" evidence="8">
    <location>
        <position position="145"/>
    </location>
    <ligand>
        <name>heme c</name>
        <dbReference type="ChEBI" id="CHEBI:61717"/>
        <label>2</label>
    </ligand>
</feature>
<dbReference type="GO" id="GO:0005506">
    <property type="term" value="F:iron ion binding"/>
    <property type="evidence" value="ECO:0007669"/>
    <property type="project" value="InterPro"/>
</dbReference>
<dbReference type="RefSeq" id="WP_147251035.1">
    <property type="nucleotide sequence ID" value="NZ_QNRT01000005.1"/>
</dbReference>
<dbReference type="PIRSF" id="PIRSF000005">
    <property type="entry name" value="Cytochrome_c4"/>
    <property type="match status" value="1"/>
</dbReference>
<dbReference type="PANTHER" id="PTHR33751">
    <property type="entry name" value="CBB3-TYPE CYTOCHROME C OXIDASE SUBUNIT FIXP"/>
    <property type="match status" value="1"/>
</dbReference>
<feature type="chain" id="PRO_5017357897" evidence="10">
    <location>
        <begin position="35"/>
        <end position="221"/>
    </location>
</feature>
<evidence type="ECO:0000259" key="11">
    <source>
        <dbReference type="PROSITE" id="PS51007"/>
    </source>
</evidence>
<dbReference type="OrthoDB" id="9773456at2"/>
<keyword evidence="7 9" id="KW-0408">Iron</keyword>
<feature type="binding site" description="axial binding residue" evidence="9">
    <location>
        <position position="99"/>
    </location>
    <ligand>
        <name>heme c</name>
        <dbReference type="ChEBI" id="CHEBI:61717"/>
        <label>1</label>
    </ligand>
    <ligandPart>
        <name>Fe</name>
        <dbReference type="ChEBI" id="CHEBI:18248"/>
    </ligandPart>
</feature>
<evidence type="ECO:0000256" key="1">
    <source>
        <dbReference type="ARBA" id="ARBA00004418"/>
    </source>
</evidence>
<dbReference type="SUPFAM" id="SSF46626">
    <property type="entry name" value="Cytochrome c"/>
    <property type="match status" value="2"/>
</dbReference>